<evidence type="ECO:0000256" key="1">
    <source>
        <dbReference type="ARBA" id="ARBA00022485"/>
    </source>
</evidence>
<dbReference type="HOGENOM" id="CLU_156996_0_0_0"/>
<evidence type="ECO:0000313" key="6">
    <source>
        <dbReference type="EMBL" id="AER67492.1"/>
    </source>
</evidence>
<dbReference type="Gene3D" id="3.30.70.20">
    <property type="match status" value="1"/>
</dbReference>
<sequence length="85" mass="9471">MPWLAGYPREKVNWGPTVDREKCIGCGMCMNCGKKVFQWVDGKPSVASFYDCQVGCNTCANLCPSGAISFPSLEELRELYKREGI</sequence>
<reference evidence="6 7" key="2">
    <citation type="journal article" date="2012" name="Stand. Genomic Sci.">
        <title>Genome sequence of the moderately thermophilic, amino-acid-degrading and sulfur-reducing bacterium Thermovirga lienii type strain (Cas60314(T)).</title>
        <authorList>
            <person name="Goker M."/>
            <person name="Saunders E."/>
            <person name="Lapidus A."/>
            <person name="Nolan M."/>
            <person name="Lucas S."/>
            <person name="Hammon N."/>
            <person name="Deshpande S."/>
            <person name="Cheng J.F."/>
            <person name="Han C."/>
            <person name="Tapia R."/>
            <person name="Goodwin L.A."/>
            <person name="Pitluck S."/>
            <person name="Liolios K."/>
            <person name="Mavromatis K."/>
            <person name="Pagani I."/>
            <person name="Ivanova N."/>
            <person name="Mikhailova N."/>
            <person name="Pati A."/>
            <person name="Chen A."/>
            <person name="Palaniappan K."/>
            <person name="Land M."/>
            <person name="Chang Y.J."/>
            <person name="Jeffries C.D."/>
            <person name="Brambilla E.M."/>
            <person name="Rohde M."/>
            <person name="Spring S."/>
            <person name="Detter J.C."/>
            <person name="Woyke T."/>
            <person name="Bristow J."/>
            <person name="Eisen J.A."/>
            <person name="Markowitz V."/>
            <person name="Hugenholtz P."/>
            <person name="Kyrpides N.C."/>
            <person name="Klenk H.P."/>
        </authorList>
    </citation>
    <scope>NUCLEOTIDE SEQUENCE [LARGE SCALE GENOMIC DNA]</scope>
    <source>
        <strain evidence="7">ATCC BAA-1197 / DSM 17291 / Cas60314</strain>
    </source>
</reference>
<organism evidence="6 7">
    <name type="scientific">Thermovirga lienii (strain ATCC BAA-1197 / DSM 17291 / Cas60314)</name>
    <dbReference type="NCBI Taxonomy" id="580340"/>
    <lineage>
        <taxon>Bacteria</taxon>
        <taxon>Thermotogati</taxon>
        <taxon>Synergistota</taxon>
        <taxon>Synergistia</taxon>
        <taxon>Synergistales</taxon>
        <taxon>Thermovirgaceae</taxon>
        <taxon>Thermovirga</taxon>
    </lineage>
</organism>
<evidence type="ECO:0000256" key="3">
    <source>
        <dbReference type="ARBA" id="ARBA00023004"/>
    </source>
</evidence>
<keyword evidence="3" id="KW-0408">Iron</keyword>
<dbReference type="GO" id="GO:0046872">
    <property type="term" value="F:metal ion binding"/>
    <property type="evidence" value="ECO:0007669"/>
    <property type="project" value="UniProtKB-KW"/>
</dbReference>
<reference evidence="7" key="1">
    <citation type="submission" date="2011-10" db="EMBL/GenBank/DDBJ databases">
        <title>The complete genome of chromosome of Thermovirga lienii DSM 17291.</title>
        <authorList>
            <consortium name="US DOE Joint Genome Institute (JGI-PGF)"/>
            <person name="Lucas S."/>
            <person name="Copeland A."/>
            <person name="Lapidus A."/>
            <person name="Glavina del Rio T."/>
            <person name="Dalin E."/>
            <person name="Tice H."/>
            <person name="Bruce D."/>
            <person name="Goodwin L."/>
            <person name="Pitluck S."/>
            <person name="Peters L."/>
            <person name="Mikhailova N."/>
            <person name="Saunders E."/>
            <person name="Kyrpides N."/>
            <person name="Mavromatis K."/>
            <person name="Ivanova N."/>
            <person name="Last F.I."/>
            <person name="Brettin T."/>
            <person name="Detter J.C."/>
            <person name="Han C."/>
            <person name="Larimer F."/>
            <person name="Land M."/>
            <person name="Hauser L."/>
            <person name="Markowitz V."/>
            <person name="Cheng J.-F."/>
            <person name="Hugenholtz P."/>
            <person name="Woyke T."/>
            <person name="Wu D."/>
            <person name="Spring S."/>
            <person name="Schroeder M."/>
            <person name="Brambilla E.-M."/>
            <person name="Klenk H.-P."/>
            <person name="Eisen J.A."/>
        </authorList>
    </citation>
    <scope>NUCLEOTIDE SEQUENCE [LARGE SCALE GENOMIC DNA]</scope>
    <source>
        <strain evidence="7">ATCC BAA-1197 / DSM 17291 / Cas60314</strain>
    </source>
</reference>
<evidence type="ECO:0000313" key="7">
    <source>
        <dbReference type="Proteomes" id="UP000005868"/>
    </source>
</evidence>
<evidence type="ECO:0000256" key="4">
    <source>
        <dbReference type="ARBA" id="ARBA00023014"/>
    </source>
</evidence>
<feature type="domain" description="4Fe-4S ferredoxin-type" evidence="5">
    <location>
        <begin position="14"/>
        <end position="31"/>
    </location>
</feature>
<keyword evidence="4" id="KW-0411">Iron-sulfur</keyword>
<dbReference type="InterPro" id="IPR050572">
    <property type="entry name" value="Fe-S_Ferredoxin"/>
</dbReference>
<dbReference type="InterPro" id="IPR017896">
    <property type="entry name" value="4Fe4S_Fe-S-bd"/>
</dbReference>
<dbReference type="AlphaFoldDB" id="G7V8N1"/>
<dbReference type="OrthoDB" id="9804603at2"/>
<dbReference type="EMBL" id="CP003096">
    <property type="protein sequence ID" value="AER67492.1"/>
    <property type="molecule type" value="Genomic_DNA"/>
</dbReference>
<keyword evidence="7" id="KW-1185">Reference proteome</keyword>
<dbReference type="PANTHER" id="PTHR43687:SF2">
    <property type="entry name" value="FERREDOXIN 3"/>
    <property type="match status" value="1"/>
</dbReference>
<dbReference type="PROSITE" id="PS51379">
    <property type="entry name" value="4FE4S_FER_2"/>
    <property type="match status" value="2"/>
</dbReference>
<dbReference type="GO" id="GO:0051539">
    <property type="term" value="F:4 iron, 4 sulfur cluster binding"/>
    <property type="evidence" value="ECO:0007669"/>
    <property type="project" value="UniProtKB-KW"/>
</dbReference>
<dbReference type="SUPFAM" id="SSF54862">
    <property type="entry name" value="4Fe-4S ferredoxins"/>
    <property type="match status" value="1"/>
</dbReference>
<keyword evidence="1" id="KW-0004">4Fe-4S</keyword>
<dbReference type="STRING" id="580340.Tlie_1771"/>
<evidence type="ECO:0000256" key="2">
    <source>
        <dbReference type="ARBA" id="ARBA00022723"/>
    </source>
</evidence>
<protein>
    <recommendedName>
        <fullName evidence="5">4Fe-4S ferredoxin-type domain-containing protein</fullName>
    </recommendedName>
</protein>
<keyword evidence="2" id="KW-0479">Metal-binding</keyword>
<proteinExistence type="predicted"/>
<dbReference type="KEGG" id="tli:Tlie_1771"/>
<evidence type="ECO:0000259" key="5">
    <source>
        <dbReference type="PROSITE" id="PS51379"/>
    </source>
</evidence>
<gene>
    <name evidence="6" type="ordered locus">Tlie_1771</name>
</gene>
<dbReference type="Proteomes" id="UP000005868">
    <property type="component" value="Chromosome"/>
</dbReference>
<feature type="domain" description="4Fe-4S ferredoxin-type" evidence="5">
    <location>
        <begin position="42"/>
        <end position="73"/>
    </location>
</feature>
<name>G7V8N1_THELD</name>
<dbReference type="eggNOG" id="COG1146">
    <property type="taxonomic scope" value="Bacteria"/>
</dbReference>
<accession>G7V8N1</accession>
<dbReference type="PANTHER" id="PTHR43687">
    <property type="entry name" value="ADENYLYLSULFATE REDUCTASE, BETA SUBUNIT"/>
    <property type="match status" value="1"/>
</dbReference>